<dbReference type="Proteomes" id="UP001528411">
    <property type="component" value="Unassembled WGS sequence"/>
</dbReference>
<dbReference type="EMBL" id="JAQOMS010000002">
    <property type="protein sequence ID" value="MDC2889647.1"/>
    <property type="molecule type" value="Genomic_DNA"/>
</dbReference>
<evidence type="ECO:0008006" key="3">
    <source>
        <dbReference type="Google" id="ProtNLM"/>
    </source>
</evidence>
<reference evidence="1 2" key="1">
    <citation type="submission" date="2023-01" db="EMBL/GenBank/DDBJ databases">
        <title>Psychrosphaera sp. nov., isolated from marine algae.</title>
        <authorList>
            <person name="Bayburt H."/>
            <person name="Choi B.J."/>
            <person name="Kim J.M."/>
            <person name="Choi D.G."/>
            <person name="Jeon C.O."/>
        </authorList>
    </citation>
    <scope>NUCLEOTIDE SEQUENCE [LARGE SCALE GENOMIC DNA]</scope>
    <source>
        <strain evidence="1 2">G1-22</strain>
    </source>
</reference>
<dbReference type="InterPro" id="IPR011990">
    <property type="entry name" value="TPR-like_helical_dom_sf"/>
</dbReference>
<dbReference type="Gene3D" id="1.25.40.10">
    <property type="entry name" value="Tetratricopeptide repeat domain"/>
    <property type="match status" value="1"/>
</dbReference>
<evidence type="ECO:0000313" key="2">
    <source>
        <dbReference type="Proteomes" id="UP001528411"/>
    </source>
</evidence>
<dbReference type="RefSeq" id="WP_272181036.1">
    <property type="nucleotide sequence ID" value="NZ_JAQOMS010000002.1"/>
</dbReference>
<name>A0ABT5FDP8_9GAMM</name>
<comment type="caution">
    <text evidence="1">The sequence shown here is derived from an EMBL/GenBank/DDBJ whole genome shotgun (WGS) entry which is preliminary data.</text>
</comment>
<keyword evidence="2" id="KW-1185">Reference proteome</keyword>
<gene>
    <name evidence="1" type="ORF">PN838_13750</name>
</gene>
<accession>A0ABT5FDP8</accession>
<organism evidence="1 2">
    <name type="scientific">Psychrosphaera algicola</name>
    <dbReference type="NCBI Taxonomy" id="3023714"/>
    <lineage>
        <taxon>Bacteria</taxon>
        <taxon>Pseudomonadati</taxon>
        <taxon>Pseudomonadota</taxon>
        <taxon>Gammaproteobacteria</taxon>
        <taxon>Alteromonadales</taxon>
        <taxon>Pseudoalteromonadaceae</taxon>
        <taxon>Psychrosphaera</taxon>
    </lineage>
</organism>
<sequence>MSLLKLVMYKYLGLHQLIFLVLFVATLPVKANDSKRTVCDKNLALCIDDLTQRIKKTPVASHLWFHRKLNLLDLLFQAQDYPAVLKETNALLSLPSLPHRVEINSLMYKVKMGKLNGDEDLTPYIKRVDDAFSNLTSSAPQSIIDYATFQIYTGDYTKGRSLLLELERKFLSHNNYYIKKQIYTILGHLSHRLNDRDATLNYVSLAYDFAHKDVGIHYQLMTSYNVARALHFQGRFDEAKIRLREVIEQASLIKEISYQSLSYLRLAEIANEMNDVEGLRESLNRIETKRFMAHDIELFHKLQKRL</sequence>
<evidence type="ECO:0000313" key="1">
    <source>
        <dbReference type="EMBL" id="MDC2889647.1"/>
    </source>
</evidence>
<proteinExistence type="predicted"/>
<dbReference type="SUPFAM" id="SSF48452">
    <property type="entry name" value="TPR-like"/>
    <property type="match status" value="1"/>
</dbReference>
<protein>
    <recommendedName>
        <fullName evidence="3">Tetratricopeptide repeat protein</fullName>
    </recommendedName>
</protein>